<evidence type="ECO:0000256" key="1">
    <source>
        <dbReference type="SAM" id="MobiDB-lite"/>
    </source>
</evidence>
<proteinExistence type="predicted"/>
<feature type="region of interest" description="Disordered" evidence="1">
    <location>
        <begin position="462"/>
        <end position="514"/>
    </location>
</feature>
<feature type="region of interest" description="Disordered" evidence="1">
    <location>
        <begin position="633"/>
        <end position="676"/>
    </location>
</feature>
<feature type="compositionally biased region" description="Polar residues" evidence="1">
    <location>
        <begin position="665"/>
        <end position="675"/>
    </location>
</feature>
<feature type="compositionally biased region" description="Polar residues" evidence="1">
    <location>
        <begin position="1"/>
        <end position="12"/>
    </location>
</feature>
<evidence type="ECO:0000313" key="2">
    <source>
        <dbReference type="EMBL" id="CCC48750.1"/>
    </source>
</evidence>
<dbReference type="OMA" id="ESMQLYF"/>
<feature type="compositionally biased region" description="Polar residues" evidence="1">
    <location>
        <begin position="495"/>
        <end position="511"/>
    </location>
</feature>
<sequence length="735" mass="80526">MSAVNDSEQSVVAQAPAVKRRGRGTFNQPLRAEQPPSTVTSHQGNSGTNNTSNVIAQAAAVLLPTEVTSSRAPEEDLAAEYGGRKRDIPMNVRENFGVCENEHEADTVRQLLFRGEKRRRYCLIVGNLQNPKRPITLKLFGHKGLKPFKLQNKLIRLVNISVGRPRPQKLSNVIPEQQGSVIGDKTVVDRPPSVDDDGDVCEGTAVDRMCEGAVGGDVAEDPFGTEEAYLQVELPPSDDEEVSVGIDREVRPQMEAPRESPLTEVVSEGAQTHLTSDYIADDAMLPLTVEIRDSTATNIGQPSSVANSPVLTATRFDTLHSYFFSEFRHLLQLEDVRTHQVSINLNLGAVYCCLAREGSYSTPLKYATFSEFVQRMNEESMQLYFLKDAPACVSRAVDRECGALQSEASLSLVKIYFFSNERQSRTVARAMWDAHENRFVLLEMENSGVTFTWTVFSVDESGVPTQTSGQGSSGLREDDSCGKGAEGGAMGAPNTVGTSNVSGGTSTQHGASTGVPVRKKTVAFPFELELRAYRRWRQHKDHPVAPIAEAILDKLSLAEHNLIQFGSTIGYENMDLSKVCEADFESEDFNVESIIVEHTSRVKPRGTDLTVDSTSSLWIENFAAARAFRERQASGYENSSMKTTNRRAVGASRHPGGKSRGHPPQDSNKPSTPASRLTFFRSRGSTIHWKLRPGQSPEENLAPLSEALHFVQQVLNTANEIEGKSARGGEAPTAL</sequence>
<feature type="compositionally biased region" description="Polar residues" evidence="1">
    <location>
        <begin position="35"/>
        <end position="51"/>
    </location>
</feature>
<feature type="region of interest" description="Disordered" evidence="1">
    <location>
        <begin position="1"/>
        <end position="51"/>
    </location>
</feature>
<name>G0TXQ8_TRYVY</name>
<gene>
    <name evidence="2" type="ORF">TVY486_0700930</name>
</gene>
<dbReference type="EMBL" id="HE573023">
    <property type="protein sequence ID" value="CCC48750.1"/>
    <property type="molecule type" value="Genomic_DNA"/>
</dbReference>
<reference evidence="2" key="1">
    <citation type="journal article" date="2012" name="Proc. Natl. Acad. Sci. U.S.A.">
        <title>Antigenic diversity is generated by distinct evolutionary mechanisms in African trypanosome species.</title>
        <authorList>
            <person name="Jackson A.P."/>
            <person name="Berry A."/>
            <person name="Aslett M."/>
            <person name="Allison H.C."/>
            <person name="Burton P."/>
            <person name="Vavrova-Anderson J."/>
            <person name="Brown R."/>
            <person name="Browne H."/>
            <person name="Corton N."/>
            <person name="Hauser H."/>
            <person name="Gamble J."/>
            <person name="Gilderthorp R."/>
            <person name="Marcello L."/>
            <person name="McQuillan J."/>
            <person name="Otto T.D."/>
            <person name="Quail M.A."/>
            <person name="Sanders M.J."/>
            <person name="van Tonder A."/>
            <person name="Ginger M.L."/>
            <person name="Field M.C."/>
            <person name="Barry J.D."/>
            <person name="Hertz-Fowler C."/>
            <person name="Berriman M."/>
        </authorList>
    </citation>
    <scope>NUCLEOTIDE SEQUENCE</scope>
    <source>
        <strain evidence="2">Y486</strain>
    </source>
</reference>
<organism evidence="2">
    <name type="scientific">Trypanosoma vivax (strain Y486)</name>
    <dbReference type="NCBI Taxonomy" id="1055687"/>
    <lineage>
        <taxon>Eukaryota</taxon>
        <taxon>Discoba</taxon>
        <taxon>Euglenozoa</taxon>
        <taxon>Kinetoplastea</taxon>
        <taxon>Metakinetoplastina</taxon>
        <taxon>Trypanosomatida</taxon>
        <taxon>Trypanosomatidae</taxon>
        <taxon>Trypanosoma</taxon>
        <taxon>Duttonella</taxon>
    </lineage>
</organism>
<protein>
    <submittedName>
        <fullName evidence="2">Uncharacterized protein</fullName>
    </submittedName>
</protein>
<accession>G0TXQ8</accession>
<dbReference type="VEuPathDB" id="TriTrypDB:TvY486_0700930"/>
<dbReference type="AlphaFoldDB" id="G0TXQ8"/>